<protein>
    <submittedName>
        <fullName evidence="2">Uncharacterized protein</fullName>
    </submittedName>
</protein>
<dbReference type="Proteomes" id="UP000541444">
    <property type="component" value="Unassembled WGS sequence"/>
</dbReference>
<evidence type="ECO:0000256" key="1">
    <source>
        <dbReference type="SAM" id="MobiDB-lite"/>
    </source>
</evidence>
<dbReference type="OrthoDB" id="10071381at2759"/>
<proteinExistence type="predicted"/>
<sequence length="93" mass="10010">MLTYLSASCVIYMDMKPAEEFHTGVSSQPKPVSVEKQVSMEKHMANPDNLKFPVTEATMMVTPGNSGTFGGNERSIPSSGSGNGFLPVELEVQ</sequence>
<accession>A0A7J7KYV7</accession>
<gene>
    <name evidence="2" type="ORF">GIB67_015413</name>
</gene>
<evidence type="ECO:0000313" key="3">
    <source>
        <dbReference type="Proteomes" id="UP000541444"/>
    </source>
</evidence>
<reference evidence="2 3" key="1">
    <citation type="journal article" date="2020" name="IScience">
        <title>Genome Sequencing of the Endangered Kingdonia uniflora (Circaeasteraceae, Ranunculales) Reveals Potential Mechanisms of Evolutionary Specialization.</title>
        <authorList>
            <person name="Sun Y."/>
            <person name="Deng T."/>
            <person name="Zhang A."/>
            <person name="Moore M.J."/>
            <person name="Landis J.B."/>
            <person name="Lin N."/>
            <person name="Zhang H."/>
            <person name="Zhang X."/>
            <person name="Huang J."/>
            <person name="Zhang X."/>
            <person name="Sun H."/>
            <person name="Wang H."/>
        </authorList>
    </citation>
    <scope>NUCLEOTIDE SEQUENCE [LARGE SCALE GENOMIC DNA]</scope>
    <source>
        <strain evidence="2">TB1705</strain>
        <tissue evidence="2">Leaf</tissue>
    </source>
</reference>
<dbReference type="EMBL" id="JACGCM010002784">
    <property type="protein sequence ID" value="KAF6135560.1"/>
    <property type="molecule type" value="Genomic_DNA"/>
</dbReference>
<organism evidence="2 3">
    <name type="scientific">Kingdonia uniflora</name>
    <dbReference type="NCBI Taxonomy" id="39325"/>
    <lineage>
        <taxon>Eukaryota</taxon>
        <taxon>Viridiplantae</taxon>
        <taxon>Streptophyta</taxon>
        <taxon>Embryophyta</taxon>
        <taxon>Tracheophyta</taxon>
        <taxon>Spermatophyta</taxon>
        <taxon>Magnoliopsida</taxon>
        <taxon>Ranunculales</taxon>
        <taxon>Circaeasteraceae</taxon>
        <taxon>Kingdonia</taxon>
    </lineage>
</organism>
<evidence type="ECO:0000313" key="2">
    <source>
        <dbReference type="EMBL" id="KAF6135560.1"/>
    </source>
</evidence>
<dbReference type="AlphaFoldDB" id="A0A7J7KYV7"/>
<name>A0A7J7KYV7_9MAGN</name>
<keyword evidence="3" id="KW-1185">Reference proteome</keyword>
<feature type="region of interest" description="Disordered" evidence="1">
    <location>
        <begin position="62"/>
        <end position="93"/>
    </location>
</feature>
<comment type="caution">
    <text evidence="2">The sequence shown here is derived from an EMBL/GenBank/DDBJ whole genome shotgun (WGS) entry which is preliminary data.</text>
</comment>